<sequence>MQVLNMHWWIKQEEKTIKLKIEEEQVPIWNVQWSITFEARFEQHRGKISWGRPSSRRIAAFYKKQTKEYNYL</sequence>
<dbReference type="Proteomes" id="UP000887565">
    <property type="component" value="Unplaced"/>
</dbReference>
<evidence type="ECO:0000313" key="1">
    <source>
        <dbReference type="Proteomes" id="UP000887565"/>
    </source>
</evidence>
<dbReference type="WBParaSite" id="nRc.2.0.1.t05470-RA">
    <property type="protein sequence ID" value="nRc.2.0.1.t05470-RA"/>
    <property type="gene ID" value="nRc.2.0.1.g05470"/>
</dbReference>
<proteinExistence type="predicted"/>
<name>A0A915HUL7_ROMCU</name>
<protein>
    <submittedName>
        <fullName evidence="2">Ovule protein</fullName>
    </submittedName>
</protein>
<reference evidence="2" key="1">
    <citation type="submission" date="2022-11" db="UniProtKB">
        <authorList>
            <consortium name="WormBaseParasite"/>
        </authorList>
    </citation>
    <scope>IDENTIFICATION</scope>
</reference>
<evidence type="ECO:0000313" key="2">
    <source>
        <dbReference type="WBParaSite" id="nRc.2.0.1.t05470-RA"/>
    </source>
</evidence>
<dbReference type="AlphaFoldDB" id="A0A915HUL7"/>
<accession>A0A915HUL7</accession>
<keyword evidence="1" id="KW-1185">Reference proteome</keyword>
<organism evidence="1 2">
    <name type="scientific">Romanomermis culicivorax</name>
    <name type="common">Nematode worm</name>
    <dbReference type="NCBI Taxonomy" id="13658"/>
    <lineage>
        <taxon>Eukaryota</taxon>
        <taxon>Metazoa</taxon>
        <taxon>Ecdysozoa</taxon>
        <taxon>Nematoda</taxon>
        <taxon>Enoplea</taxon>
        <taxon>Dorylaimia</taxon>
        <taxon>Mermithida</taxon>
        <taxon>Mermithoidea</taxon>
        <taxon>Mermithidae</taxon>
        <taxon>Romanomermis</taxon>
    </lineage>
</organism>